<dbReference type="Pfam" id="PF12500">
    <property type="entry name" value="TRSP"/>
    <property type="match status" value="1"/>
</dbReference>
<reference evidence="3 4" key="1">
    <citation type="journal article" date="2014" name="Appl. Environ. Microbiol.">
        <title>Gut symbionts from distinct hosts exhibit genotoxic activity via divergent colibactin biosynthetic pathways.</title>
        <authorList>
            <person name="Engel P."/>
            <person name="Vizcaino M.I."/>
            <person name="Crawford J.M."/>
        </authorList>
    </citation>
    <scope>NUCLEOTIDE SEQUENCE [LARGE SCALE GENOMIC DNA]</scope>
    <source>
        <strain evidence="3 4">PEB0191</strain>
    </source>
</reference>
<accession>A0A0A7S4G0</accession>
<gene>
    <name evidence="3" type="ORF">FPB0191_00343</name>
</gene>
<dbReference type="RefSeq" id="WP_039103536.1">
    <property type="nucleotide sequence ID" value="NZ_CALYQC010000097.1"/>
</dbReference>
<dbReference type="KEGG" id="fpp:FPB0191_00343"/>
<dbReference type="InterPro" id="IPR041688">
    <property type="entry name" value="PRTase_2"/>
</dbReference>
<dbReference type="InterPro" id="IPR000836">
    <property type="entry name" value="PRTase_dom"/>
</dbReference>
<feature type="domain" description="Orotate phosphoribosyltransferase-like" evidence="2">
    <location>
        <begin position="27"/>
        <end position="196"/>
    </location>
</feature>
<dbReference type="InterPro" id="IPR029057">
    <property type="entry name" value="PRTase-like"/>
</dbReference>
<protein>
    <submittedName>
        <fullName evidence="3">Phosphoribosyl transferase</fullName>
    </submittedName>
</protein>
<evidence type="ECO:0000259" key="1">
    <source>
        <dbReference type="Pfam" id="PF12500"/>
    </source>
</evidence>
<dbReference type="EMBL" id="CP009056">
    <property type="protein sequence ID" value="AJA44181.1"/>
    <property type="molecule type" value="Genomic_DNA"/>
</dbReference>
<dbReference type="Proteomes" id="UP000030901">
    <property type="component" value="Chromosome"/>
</dbReference>
<proteinExistence type="predicted"/>
<dbReference type="OrthoDB" id="56827at2"/>
<evidence type="ECO:0000313" key="4">
    <source>
        <dbReference type="Proteomes" id="UP000030901"/>
    </source>
</evidence>
<dbReference type="HOGENOM" id="CLU_048544_0_0_6"/>
<dbReference type="Gene3D" id="3.40.50.2020">
    <property type="match status" value="1"/>
</dbReference>
<evidence type="ECO:0000259" key="2">
    <source>
        <dbReference type="Pfam" id="PF15609"/>
    </source>
</evidence>
<dbReference type="CDD" id="cd06223">
    <property type="entry name" value="PRTases_typeI"/>
    <property type="match status" value="1"/>
</dbReference>
<dbReference type="SUPFAM" id="SSF53271">
    <property type="entry name" value="PRTase-like"/>
    <property type="match status" value="1"/>
</dbReference>
<keyword evidence="4" id="KW-1185">Reference proteome</keyword>
<organism evidence="3 4">
    <name type="scientific">Frischella perrara</name>
    <dbReference type="NCBI Taxonomy" id="1267021"/>
    <lineage>
        <taxon>Bacteria</taxon>
        <taxon>Pseudomonadati</taxon>
        <taxon>Pseudomonadota</taxon>
        <taxon>Gammaproteobacteria</taxon>
        <taxon>Orbales</taxon>
        <taxon>Orbaceae</taxon>
        <taxon>Frischella</taxon>
    </lineage>
</organism>
<dbReference type="InterPro" id="IPR022537">
    <property type="entry name" value="TRSP_dom"/>
</dbReference>
<dbReference type="Pfam" id="PF15609">
    <property type="entry name" value="PRTase_2"/>
    <property type="match status" value="1"/>
</dbReference>
<feature type="domain" description="TRSP" evidence="1">
    <location>
        <begin position="256"/>
        <end position="351"/>
    </location>
</feature>
<dbReference type="PIRSF" id="PIRSF020967">
    <property type="entry name" value="UCP020967"/>
    <property type="match status" value="1"/>
</dbReference>
<sequence length="373" mass="41994">MINQKKTLKRGTLSINYKMGKFSTDELFDIAERNNPKRAFLFVSKVLGKHIPVSPAKMRKSYRELSQMLPDNINGEAIFIGMAETAVGLAAGVFHEAKSKFDKAFLLTSTRHAMDAELLCEFKENHSHATDHLIYLPQDKTMRTSLNQAENLILIDDEMTTGNTFRNLIQSLWNTNYFKNIKRIIILTLVNWNQEPISYPDVEVQCYALLNGNWSWQPDLNASPPTMPEVNITNQSDNVIIGPQDWGRLGSHESHDNLGQQIAVQPDKSILVIGSGEFLWKPFLLAERLEKQGAKVLFGSTTRSPIAIGSAIKSAISFTDNYGQGIPNFIYNIAHQEFDKILLCVETAEHSIDQSFLKQLKAITSDVEVVCYA</sequence>
<dbReference type="AlphaFoldDB" id="A0A0A7S4G0"/>
<keyword evidence="3" id="KW-0808">Transferase</keyword>
<name>A0A0A7S4G0_FRIPE</name>
<dbReference type="InterPro" id="IPR011214">
    <property type="entry name" value="UCP020967"/>
</dbReference>
<dbReference type="GO" id="GO:0016740">
    <property type="term" value="F:transferase activity"/>
    <property type="evidence" value="ECO:0007669"/>
    <property type="project" value="UniProtKB-KW"/>
</dbReference>
<dbReference type="STRING" id="1267021.FPB0191_00343"/>
<evidence type="ECO:0000313" key="3">
    <source>
        <dbReference type="EMBL" id="AJA44181.1"/>
    </source>
</evidence>